<keyword evidence="4" id="KW-0798">TonB box</keyword>
<feature type="domain" description="TonB-dependent receptor-like beta-barrel" evidence="6">
    <location>
        <begin position="505"/>
        <end position="1033"/>
    </location>
</feature>
<dbReference type="NCBIfam" id="TIGR01782">
    <property type="entry name" value="TonB-Xanth-Caul"/>
    <property type="match status" value="1"/>
</dbReference>
<keyword evidence="3" id="KW-0998">Cell outer membrane</keyword>
<proteinExistence type="inferred from homology"/>
<dbReference type="InterPro" id="IPR036942">
    <property type="entry name" value="Beta-barrel_TonB_sf"/>
</dbReference>
<dbReference type="PANTHER" id="PTHR40980">
    <property type="entry name" value="PLUG DOMAIN-CONTAINING PROTEIN"/>
    <property type="match status" value="1"/>
</dbReference>
<evidence type="ECO:0000256" key="2">
    <source>
        <dbReference type="ARBA" id="ARBA00023136"/>
    </source>
</evidence>
<evidence type="ECO:0000259" key="6">
    <source>
        <dbReference type="Pfam" id="PF00593"/>
    </source>
</evidence>
<keyword evidence="5" id="KW-0732">Signal</keyword>
<dbReference type="InterPro" id="IPR037066">
    <property type="entry name" value="Plug_dom_sf"/>
</dbReference>
<gene>
    <name evidence="8" type="ORF">MBEBAB_0048</name>
</gene>
<reference evidence="9" key="1">
    <citation type="journal article" date="2013" name="Genome Announc.">
        <title>Draft Genome Sequence of the Dimorphic Prosthecate Bacterium Brevundimonas abyssalis TAR-001T.</title>
        <authorList>
            <person name="Tsubouchi T."/>
            <person name="Nishi S."/>
            <person name="Usui K."/>
            <person name="Shimane Y."/>
            <person name="Takaki Y."/>
            <person name="Maruyama T."/>
            <person name="Hatada Y."/>
        </authorList>
    </citation>
    <scope>NUCLEOTIDE SEQUENCE [LARGE SCALE GENOMIC DNA]</scope>
    <source>
        <strain evidence="9">TAR-001</strain>
    </source>
</reference>
<dbReference type="InterPro" id="IPR010104">
    <property type="entry name" value="TonB_rcpt_bac"/>
</dbReference>
<dbReference type="Pfam" id="PF00593">
    <property type="entry name" value="TonB_dep_Rec_b-barrel"/>
    <property type="match status" value="1"/>
</dbReference>
<evidence type="ECO:0000256" key="4">
    <source>
        <dbReference type="RuleBase" id="RU003357"/>
    </source>
</evidence>
<dbReference type="Pfam" id="PF07715">
    <property type="entry name" value="Plug"/>
    <property type="match status" value="1"/>
</dbReference>
<feature type="chain" id="PRO_5034104912" evidence="5">
    <location>
        <begin position="39"/>
        <end position="1070"/>
    </location>
</feature>
<dbReference type="InterPro" id="IPR012910">
    <property type="entry name" value="Plug_dom"/>
</dbReference>
<dbReference type="PANTHER" id="PTHR40980:SF3">
    <property type="entry name" value="TONB-DEPENDENT RECEPTOR-LIKE BETA-BARREL DOMAIN-CONTAINING PROTEIN"/>
    <property type="match status" value="1"/>
</dbReference>
<keyword evidence="2 4" id="KW-0472">Membrane</keyword>
<evidence type="ECO:0000256" key="3">
    <source>
        <dbReference type="ARBA" id="ARBA00023237"/>
    </source>
</evidence>
<feature type="domain" description="TonB-dependent receptor plug" evidence="7">
    <location>
        <begin position="70"/>
        <end position="179"/>
    </location>
</feature>
<evidence type="ECO:0000313" key="9">
    <source>
        <dbReference type="Proteomes" id="UP000016569"/>
    </source>
</evidence>
<evidence type="ECO:0000259" key="7">
    <source>
        <dbReference type="Pfam" id="PF07715"/>
    </source>
</evidence>
<evidence type="ECO:0000313" key="8">
    <source>
        <dbReference type="EMBL" id="GAD57798.1"/>
    </source>
</evidence>
<comment type="subcellular location">
    <subcellularLocation>
        <location evidence="1 4">Cell outer membrane</location>
    </subcellularLocation>
</comment>
<evidence type="ECO:0000256" key="5">
    <source>
        <dbReference type="SAM" id="SignalP"/>
    </source>
</evidence>
<dbReference type="Gene3D" id="2.170.130.10">
    <property type="entry name" value="TonB-dependent receptor, plug domain"/>
    <property type="match status" value="1"/>
</dbReference>
<protein>
    <submittedName>
        <fullName evidence="8">TonB-dependent receptor</fullName>
    </submittedName>
</protein>
<evidence type="ECO:0000256" key="1">
    <source>
        <dbReference type="ARBA" id="ARBA00004442"/>
    </source>
</evidence>
<dbReference type="EMBL" id="BATC01000001">
    <property type="protein sequence ID" value="GAD57798.1"/>
    <property type="molecule type" value="Genomic_DNA"/>
</dbReference>
<organism evidence="8 9">
    <name type="scientific">Brevundimonas abyssalis TAR-001</name>
    <dbReference type="NCBI Taxonomy" id="1391729"/>
    <lineage>
        <taxon>Bacteria</taxon>
        <taxon>Pseudomonadati</taxon>
        <taxon>Pseudomonadota</taxon>
        <taxon>Alphaproteobacteria</taxon>
        <taxon>Caulobacterales</taxon>
        <taxon>Caulobacteraceae</taxon>
        <taxon>Brevundimonas</taxon>
    </lineage>
</organism>
<name>A0A8E0KGU1_9CAUL</name>
<dbReference type="AlphaFoldDB" id="A0A8E0KGU1"/>
<dbReference type="Proteomes" id="UP000016569">
    <property type="component" value="Unassembled WGS sequence"/>
</dbReference>
<dbReference type="InterPro" id="IPR000531">
    <property type="entry name" value="Beta-barrel_TonB"/>
</dbReference>
<dbReference type="Gene3D" id="2.40.170.20">
    <property type="entry name" value="TonB-dependent receptor, beta-barrel domain"/>
    <property type="match status" value="1"/>
</dbReference>
<sequence>MHTSRTTRADSVRFGAGLKAGASVAVIAAVMAATPAMAQDAPPDDDAVEVEEVVITGIRASLRSSQEIKRNSEVFVDSITAEDIGALPDRSVTEALQRVPGVSIDRFRAGVDPDHFSIEGSGVVVRGLTWVRSELNGRDTFSATNGRVLSFSDVPAELMGGVDVFKNPSADMVEGGISGTINLRTRVPFDSPGRVLAGSVEASYGDFAEEWTPTVSLLYSDRWDTEAGEFGLLLNAVSSELTARSDGQQISNYAPRTLYSNGDVVGPAGTEVGQVWFPRGAAFRSQIFDRERTGYAAAGQWRSPDRTMEATAQFLRSDSTQAWTEHAMEIATDNVSNNGDSQALQGTTLDFGPDGLFTNGVITGQTGWRDDQNGADPRTPAWGLQSNNIRRDVHQEYVTTDYGLNFKWTPTERLRVNFDYQHVDSTVDVIDAGLWNSTFQYADIQMQGSDIPIVTFLTPDRRAPDGSICTGPATNNCPTYGVSPNDSLSNPYNTFTRSAMDHIEESEGTLDAVRIDVDYQFFDMPILESVRFGVRRSERDQTTRFSTYNWGVVSEIWGGGGPVWLDEAANGDPATGGGATPSDFHRTFNFDNFMRGEVPNPTGGQPRLFYGSNIVQNYQDYVDYALLMGDEWRARNGADGCPQNWVPLAMRCGVNPGTPFLPQEINPVQEDTNAAYAMLRFRGDLDNGVQLSGNVGIRYVDMERSAEGVRAFTQQNFTSEAECTAPLPPGEERSAFCGLDPAVRAEARAFANGATFEDNAETSFDYWLPSVNVLARLDNGLQFRFGVSRAITLPDIGLTRNYYNVALSALEDDIINGRPTGRFNVGNAYLRPIDSVNFDASAEWYFDDVGSITLSVFYKRLKDVITNGVTRTRFTNNGATFDAVVTQPVNSDETGSVQGFELAYQQVYHFLPAPWDGLGVNANYTYVDSEGVSQSTLSATDPDVGSGRVANVDTGLLPLQGLSEHTANFAAFYEKGPLSMRLAYSYRSDFVVTVRDVIVPFAPIIQEGGGQLDGSFFYTVNDNFRIGVQGVNLTNEITRTSQVLNNDLLTAGRSWFMNDRRFTVVLRATF</sequence>
<keyword evidence="8" id="KW-0675">Receptor</keyword>
<keyword evidence="9" id="KW-1185">Reference proteome</keyword>
<comment type="caution">
    <text evidence="8">The sequence shown here is derived from an EMBL/GenBank/DDBJ whole genome shotgun (WGS) entry which is preliminary data.</text>
</comment>
<dbReference type="GO" id="GO:0009279">
    <property type="term" value="C:cell outer membrane"/>
    <property type="evidence" value="ECO:0007669"/>
    <property type="project" value="UniProtKB-SubCell"/>
</dbReference>
<dbReference type="SUPFAM" id="SSF56935">
    <property type="entry name" value="Porins"/>
    <property type="match status" value="1"/>
</dbReference>
<accession>A0A8E0KGU1</accession>
<comment type="similarity">
    <text evidence="4">Belongs to the TonB-dependent receptor family.</text>
</comment>
<feature type="signal peptide" evidence="5">
    <location>
        <begin position="1"/>
        <end position="38"/>
    </location>
</feature>